<evidence type="ECO:0000313" key="2">
    <source>
        <dbReference type="Proteomes" id="UP001197093"/>
    </source>
</evidence>
<protein>
    <submittedName>
        <fullName evidence="1">Uncharacterized protein</fullName>
    </submittedName>
</protein>
<comment type="caution">
    <text evidence="1">The sequence shown here is derived from an EMBL/GenBank/DDBJ whole genome shotgun (WGS) entry which is preliminary data.</text>
</comment>
<name>A0AAD4I238_9PEZI</name>
<accession>A0AAD4I238</accession>
<dbReference type="Proteomes" id="UP001197093">
    <property type="component" value="Unassembled WGS sequence"/>
</dbReference>
<proteinExistence type="predicted"/>
<dbReference type="AlphaFoldDB" id="A0AAD4I238"/>
<reference evidence="1" key="1">
    <citation type="submission" date="2023-02" db="EMBL/GenBank/DDBJ databases">
        <authorList>
            <person name="Palmer J.M."/>
        </authorList>
    </citation>
    <scope>NUCLEOTIDE SEQUENCE</scope>
    <source>
        <strain evidence="1">FW57</strain>
    </source>
</reference>
<sequence>MPSIPLKAQVGIRDHWKKEDGPLQTTLRDLEGLIGHSVVIEPEWPLIVAELDSFYEDKNNLIAIVAGCVQAWAKSMMELLEDPAHADWTDTLLEKIPVRMRVFVEVAASASAATAWSEQRDGFVLSLPKKTVYQPAELFPVFRGGLLPCFEVKKKPQLPVRQADTGAADEWEGVEVDATTGTAQVAQAPRASYAPAAARPKVEFLPNMASLPRPDQLFLQPPYHLSLIHGHHQIELHCSHSPTLELLAEYLKRWCRINHADTRNASLLPPLPDNIVPLYVQPPAVSVTLHQSPFGLGELFDRLTLNTETSYSNRFTVTAPMIISLIEGVLGYELIPNQSGWHFRRDHEFKTF</sequence>
<gene>
    <name evidence="1" type="ORF">NEMBOFW57_002813</name>
</gene>
<organism evidence="1 2">
    <name type="scientific">Staphylotrichum longicolle</name>
    <dbReference type="NCBI Taxonomy" id="669026"/>
    <lineage>
        <taxon>Eukaryota</taxon>
        <taxon>Fungi</taxon>
        <taxon>Dikarya</taxon>
        <taxon>Ascomycota</taxon>
        <taxon>Pezizomycotina</taxon>
        <taxon>Sordariomycetes</taxon>
        <taxon>Sordariomycetidae</taxon>
        <taxon>Sordariales</taxon>
        <taxon>Chaetomiaceae</taxon>
        <taxon>Staphylotrichum</taxon>
    </lineage>
</organism>
<evidence type="ECO:0000313" key="1">
    <source>
        <dbReference type="EMBL" id="KAG7292772.1"/>
    </source>
</evidence>
<dbReference type="EMBL" id="JAHCVI010000001">
    <property type="protein sequence ID" value="KAG7292772.1"/>
    <property type="molecule type" value="Genomic_DNA"/>
</dbReference>
<keyword evidence="2" id="KW-1185">Reference proteome</keyword>